<dbReference type="InterPro" id="IPR057666">
    <property type="entry name" value="DrpA_SLOG"/>
</dbReference>
<accession>A0A1X6XM14</accession>
<feature type="domain" description="Smf/DprA SLOG" evidence="3">
    <location>
        <begin position="132"/>
        <end position="343"/>
    </location>
</feature>
<dbReference type="PANTHER" id="PTHR43022">
    <property type="entry name" value="PROTEIN SMF"/>
    <property type="match status" value="1"/>
</dbReference>
<evidence type="ECO:0000313" key="5">
    <source>
        <dbReference type="EMBL" id="SLM99567.1"/>
    </source>
</evidence>
<feature type="domain" description="DprA winged helix" evidence="4">
    <location>
        <begin position="383"/>
        <end position="416"/>
    </location>
</feature>
<feature type="compositionally biased region" description="Basic and acidic residues" evidence="2">
    <location>
        <begin position="25"/>
        <end position="35"/>
    </location>
</feature>
<dbReference type="AlphaFoldDB" id="A0A1X6XM14"/>
<dbReference type="Gene3D" id="3.40.50.450">
    <property type="match status" value="1"/>
</dbReference>
<evidence type="ECO:0000313" key="6">
    <source>
        <dbReference type="Proteomes" id="UP000196581"/>
    </source>
</evidence>
<protein>
    <submittedName>
        <fullName evidence="5">Rossmann fold nucleotide-binding protein Smf possibly involved in DNA uptake</fullName>
    </submittedName>
</protein>
<evidence type="ECO:0000256" key="1">
    <source>
        <dbReference type="ARBA" id="ARBA00006525"/>
    </source>
</evidence>
<feature type="region of interest" description="Disordered" evidence="2">
    <location>
        <begin position="1"/>
        <end position="35"/>
    </location>
</feature>
<dbReference type="InterPro" id="IPR003488">
    <property type="entry name" value="DprA"/>
</dbReference>
<evidence type="ECO:0000259" key="4">
    <source>
        <dbReference type="Pfam" id="PF17782"/>
    </source>
</evidence>
<evidence type="ECO:0000256" key="2">
    <source>
        <dbReference type="SAM" id="MobiDB-lite"/>
    </source>
</evidence>
<dbReference type="SUPFAM" id="SSF102405">
    <property type="entry name" value="MCP/YpsA-like"/>
    <property type="match status" value="1"/>
</dbReference>
<evidence type="ECO:0000259" key="3">
    <source>
        <dbReference type="Pfam" id="PF02481"/>
    </source>
</evidence>
<proteinExistence type="inferred from homology"/>
<reference evidence="6" key="1">
    <citation type="submission" date="2017-02" db="EMBL/GenBank/DDBJ databases">
        <authorList>
            <person name="Dridi B."/>
        </authorList>
    </citation>
    <scope>NUCLEOTIDE SEQUENCE [LARGE SCALE GENOMIC DNA]</scope>
    <source>
        <strain evidence="6">B Co 03.10</strain>
    </source>
</reference>
<dbReference type="Pfam" id="PF02481">
    <property type="entry name" value="DNA_processg_A"/>
    <property type="match status" value="1"/>
</dbReference>
<dbReference type="GO" id="GO:0009294">
    <property type="term" value="P:DNA-mediated transformation"/>
    <property type="evidence" value="ECO:0007669"/>
    <property type="project" value="InterPro"/>
</dbReference>
<keyword evidence="6" id="KW-1185">Reference proteome</keyword>
<dbReference type="InterPro" id="IPR041614">
    <property type="entry name" value="DprA_WH"/>
</dbReference>
<comment type="similarity">
    <text evidence="1">Belongs to the DprA/Smf family.</text>
</comment>
<gene>
    <name evidence="5" type="ORF">FM105_11345</name>
</gene>
<dbReference type="NCBIfam" id="TIGR00732">
    <property type="entry name" value="dprA"/>
    <property type="match status" value="1"/>
</dbReference>
<dbReference type="Pfam" id="PF17782">
    <property type="entry name" value="WHD_DprA"/>
    <property type="match status" value="1"/>
</dbReference>
<dbReference type="Proteomes" id="UP000196581">
    <property type="component" value="Unassembled WGS sequence"/>
</dbReference>
<sequence>MDAHMDDADQTGMDAQEPPDAQELQSDRGTQRERAAAADLVRMAEPGDVLLAALVRAVGLVDARGLAVSGAGGDRRRAVEAVVEELGGRGGGADAAGLGTRMEEAFARWAVRVDELDGARDLRIMARLDGRLVIPTDDEWPIGLDDLGTHAPIALWVRGPARLRTVLQRSVAIVGARAADSYGLTVTKMLAWDLAGDGWTIVSGGAYGVDAAAHRTALAADASTVAFMAGGADALYPRGNDQLLTDVLRSGAIVSEAAPGQTAMRHRFLLRNRLIAAASRTTVVTAAGHRSGALNTANRAAELLRPVGAVPGSVMSDQSAGCHRLIREGSAVLVTDAQDVIELAAPLTETVDEGGDVQTALRITDAMQPHELQLYSALPVRRGVDVPTLAARAGLGVGAAMAALGMLELAGHARRTDHGWVKCPG</sequence>
<dbReference type="EMBL" id="FWFF01000017">
    <property type="protein sequence ID" value="SLM99567.1"/>
    <property type="molecule type" value="Genomic_DNA"/>
</dbReference>
<name>A0A1X6XM14_9MICO</name>
<dbReference type="PANTHER" id="PTHR43022:SF1">
    <property type="entry name" value="PROTEIN SMF"/>
    <property type="match status" value="1"/>
</dbReference>
<dbReference type="RefSeq" id="WP_256970353.1">
    <property type="nucleotide sequence ID" value="NZ_FWFF01000017.1"/>
</dbReference>
<organism evidence="5 6">
    <name type="scientific">Brevibacterium yomogidense</name>
    <dbReference type="NCBI Taxonomy" id="946573"/>
    <lineage>
        <taxon>Bacteria</taxon>
        <taxon>Bacillati</taxon>
        <taxon>Actinomycetota</taxon>
        <taxon>Actinomycetes</taxon>
        <taxon>Micrococcales</taxon>
        <taxon>Brevibacteriaceae</taxon>
        <taxon>Brevibacterium</taxon>
    </lineage>
</organism>